<keyword evidence="1" id="KW-1133">Transmembrane helix</keyword>
<organism evidence="2 3">
    <name type="scientific">Streptomyces siderophoricus</name>
    <dbReference type="NCBI Taxonomy" id="2802281"/>
    <lineage>
        <taxon>Bacteria</taxon>
        <taxon>Bacillati</taxon>
        <taxon>Actinomycetota</taxon>
        <taxon>Actinomycetes</taxon>
        <taxon>Kitasatosporales</taxon>
        <taxon>Streptomycetaceae</taxon>
        <taxon>Streptomyces</taxon>
    </lineage>
</organism>
<name>A0ABS1N0Y0_9ACTN</name>
<evidence type="ECO:0008006" key="4">
    <source>
        <dbReference type="Google" id="ProtNLM"/>
    </source>
</evidence>
<evidence type="ECO:0000256" key="1">
    <source>
        <dbReference type="SAM" id="Phobius"/>
    </source>
</evidence>
<keyword evidence="1" id="KW-0812">Transmembrane</keyword>
<keyword evidence="1" id="KW-0472">Membrane</keyword>
<dbReference type="EMBL" id="JAERRI010000022">
    <property type="protein sequence ID" value="MBL1093702.1"/>
    <property type="molecule type" value="Genomic_DNA"/>
</dbReference>
<accession>A0ABS1N0Y0</accession>
<gene>
    <name evidence="2" type="ORF">JK360_31040</name>
</gene>
<sequence length="146" mass="15461">MDARSARAALDAVAVSRAEAAARIACPWWYHVGLGVTVALLFLSMSLRMASWAVPLLTGVAITLDWAVRRSTGVSLRRYTSTPRATLLCGLYGLAFIILTVTGMYLEWGADTYGAIGGAGLVIGTLTIVAGYLIDAAAQRDIRAGR</sequence>
<reference evidence="2 3" key="1">
    <citation type="submission" date="2021-01" db="EMBL/GenBank/DDBJ databases">
        <title>WGS of actinomycetes isolated from Thailand.</title>
        <authorList>
            <person name="Thawai C."/>
        </authorList>
    </citation>
    <scope>NUCLEOTIDE SEQUENCE [LARGE SCALE GENOMIC DNA]</scope>
    <source>
        <strain evidence="2 3">CH9-7</strain>
    </source>
</reference>
<feature type="transmembrane region" description="Helical" evidence="1">
    <location>
        <begin position="87"/>
        <end position="106"/>
    </location>
</feature>
<evidence type="ECO:0000313" key="2">
    <source>
        <dbReference type="EMBL" id="MBL1093702.1"/>
    </source>
</evidence>
<keyword evidence="3" id="KW-1185">Reference proteome</keyword>
<feature type="transmembrane region" description="Helical" evidence="1">
    <location>
        <begin position="49"/>
        <end position="67"/>
    </location>
</feature>
<feature type="transmembrane region" description="Helical" evidence="1">
    <location>
        <begin position="112"/>
        <end position="134"/>
    </location>
</feature>
<proteinExistence type="predicted"/>
<dbReference type="Proteomes" id="UP000629371">
    <property type="component" value="Unassembled WGS sequence"/>
</dbReference>
<feature type="transmembrane region" description="Helical" evidence="1">
    <location>
        <begin position="21"/>
        <end position="43"/>
    </location>
</feature>
<evidence type="ECO:0000313" key="3">
    <source>
        <dbReference type="Proteomes" id="UP000629371"/>
    </source>
</evidence>
<protein>
    <recommendedName>
        <fullName evidence="4">Transmembrane protein</fullName>
    </recommendedName>
</protein>
<comment type="caution">
    <text evidence="2">The sequence shown here is derived from an EMBL/GenBank/DDBJ whole genome shotgun (WGS) entry which is preliminary data.</text>
</comment>